<keyword evidence="5" id="KW-1185">Reference proteome</keyword>
<dbReference type="Proteomes" id="UP001642409">
    <property type="component" value="Unassembled WGS sequence"/>
</dbReference>
<feature type="region of interest" description="Disordered" evidence="2">
    <location>
        <begin position="520"/>
        <end position="547"/>
    </location>
</feature>
<dbReference type="EMBL" id="CATOUU010000720">
    <property type="protein sequence ID" value="CAI9943984.1"/>
    <property type="molecule type" value="Genomic_DNA"/>
</dbReference>
<dbReference type="AlphaFoldDB" id="A0AA86Q2B4"/>
<reference evidence="3" key="1">
    <citation type="submission" date="2023-06" db="EMBL/GenBank/DDBJ databases">
        <authorList>
            <person name="Kurt Z."/>
        </authorList>
    </citation>
    <scope>NUCLEOTIDE SEQUENCE</scope>
</reference>
<gene>
    <name evidence="3" type="ORF">HINF_LOCUS31629</name>
    <name evidence="4" type="ORF">HINF_LOCUS36707</name>
</gene>
<name>A0AA86Q2B4_9EUKA</name>
<dbReference type="SUPFAM" id="SSF52047">
    <property type="entry name" value="RNI-like"/>
    <property type="match status" value="1"/>
</dbReference>
<dbReference type="EMBL" id="CAXDID020000135">
    <property type="protein sequence ID" value="CAL6037050.1"/>
    <property type="molecule type" value="Genomic_DNA"/>
</dbReference>
<dbReference type="InterPro" id="IPR032675">
    <property type="entry name" value="LRR_dom_sf"/>
</dbReference>
<evidence type="ECO:0000256" key="2">
    <source>
        <dbReference type="SAM" id="MobiDB-lite"/>
    </source>
</evidence>
<dbReference type="InterPro" id="IPR001611">
    <property type="entry name" value="Leu-rich_rpt"/>
</dbReference>
<organism evidence="3">
    <name type="scientific">Hexamita inflata</name>
    <dbReference type="NCBI Taxonomy" id="28002"/>
    <lineage>
        <taxon>Eukaryota</taxon>
        <taxon>Metamonada</taxon>
        <taxon>Diplomonadida</taxon>
        <taxon>Hexamitidae</taxon>
        <taxon>Hexamitinae</taxon>
        <taxon>Hexamita</taxon>
    </lineage>
</organism>
<proteinExistence type="predicted"/>
<keyword evidence="1" id="KW-0175">Coiled coil</keyword>
<reference evidence="4 5" key="2">
    <citation type="submission" date="2024-07" db="EMBL/GenBank/DDBJ databases">
        <authorList>
            <person name="Akdeniz Z."/>
        </authorList>
    </citation>
    <scope>NUCLEOTIDE SEQUENCE [LARGE SCALE GENOMIC DNA]</scope>
</reference>
<protein>
    <submittedName>
        <fullName evidence="3">Leucine-rich repeat domain-containing protein</fullName>
    </submittedName>
    <submittedName>
        <fullName evidence="4">Leucine-rich_repeat domain-containing protein</fullName>
    </submittedName>
</protein>
<comment type="caution">
    <text evidence="3">The sequence shown here is derived from an EMBL/GenBank/DDBJ whole genome shotgun (WGS) entry which is preliminary data.</text>
</comment>
<accession>A0AA86Q2B4</accession>
<dbReference type="PROSITE" id="PS51450">
    <property type="entry name" value="LRR"/>
    <property type="match status" value="2"/>
</dbReference>
<evidence type="ECO:0000313" key="5">
    <source>
        <dbReference type="Proteomes" id="UP001642409"/>
    </source>
</evidence>
<dbReference type="Gene3D" id="3.80.10.10">
    <property type="entry name" value="Ribonuclease Inhibitor"/>
    <property type="match status" value="1"/>
</dbReference>
<evidence type="ECO:0000256" key="1">
    <source>
        <dbReference type="SAM" id="Coils"/>
    </source>
</evidence>
<evidence type="ECO:0000313" key="3">
    <source>
        <dbReference type="EMBL" id="CAI9943984.1"/>
    </source>
</evidence>
<sequence>MQVRYVHPESEGINAKLIPLNVTELIIRNLNIENLSELKQYANLKKVDASFNPKIRDVTGLIGIQLDTLILNGCDISNLSQIRGLNDLSVQNLKLSCNFLKHVSSLSLNLQSLDLTHNLIQEDQLPYLRQLKSVKLFGNDDLENFLDASGSLIALQPVQAPQTLSLSKQSLTNESFASLLSTNISLYQNLSSLDISFNPSLRDMSPLQSLSLKHLSIMNSKIQCVSDLISINKLPLTVLNLSENEICSIFGVKELNVQLLILNGNQISESDLEMLKTCGVKTKAENQKNQRLTLKNSEKFNKLKQQVTLKTIRPDLKRAIQQIMSPQKDKFYALGVKINQVKEKRPEFLKELKNSLGTSSTLSADQLEDYFEESYEIVEDMFKSQTQQNNQHLKSSSVQYLPLQETVSEPVEEVKLDQIDEIQTRHTTQVKPLVHAIIRNGSNAKNISSEIQAQEMVEELIQSYEAQVDTSSNEHVLRDVMNQIEPEKPKQRKNKMRNNKSDSLPDAVVNGFHEPAVIEFNEEIQPPKEPKKKQKQLKTSQQTETKAEIPTPTIKLEFDEIIQMKEEVKEEIKEVKEEIKEVKEVKENKSKQEDLTNYDLLTEREIFLLEEQKLKEKETKEPKTAIQLTNIVFEEPKNIVIEENIEVPEPKMKQSKRNKKEPKKASGIDVIFEEIDIKFEGKKSMKQSKGKK</sequence>
<feature type="region of interest" description="Disordered" evidence="2">
    <location>
        <begin position="482"/>
        <end position="507"/>
    </location>
</feature>
<feature type="coiled-coil region" evidence="1">
    <location>
        <begin position="558"/>
        <end position="595"/>
    </location>
</feature>
<evidence type="ECO:0000313" key="4">
    <source>
        <dbReference type="EMBL" id="CAL6037050.1"/>
    </source>
</evidence>